<evidence type="ECO:0000256" key="6">
    <source>
        <dbReference type="ARBA" id="ARBA00023002"/>
    </source>
</evidence>
<dbReference type="Gene3D" id="1.20.120.1960">
    <property type="entry name" value="QSOX sulfhydryl oxidase domain"/>
    <property type="match status" value="1"/>
</dbReference>
<keyword evidence="7" id="KW-1015">Disulfide bond</keyword>
<keyword evidence="8" id="KW-0325">Glycoprotein</keyword>
<keyword evidence="12" id="KW-1185">Reference proteome</keyword>
<keyword evidence="2 9" id="KW-0285">Flavoprotein</keyword>
<dbReference type="SUPFAM" id="SSF57567">
    <property type="entry name" value="Serine protease inhibitors"/>
    <property type="match status" value="1"/>
</dbReference>
<dbReference type="PANTHER" id="PTHR22897">
    <property type="entry name" value="QUIESCIN Q6-RELATED SULFHYDRYL OXIDASE"/>
    <property type="match status" value="1"/>
</dbReference>
<dbReference type="SUPFAM" id="SSF69000">
    <property type="entry name" value="FAD-dependent thiol oxidase"/>
    <property type="match status" value="1"/>
</dbReference>
<dbReference type="InterPro" id="IPR039798">
    <property type="entry name" value="Sulfhydryl_oxidase"/>
</dbReference>
<dbReference type="SUPFAM" id="SSF52833">
    <property type="entry name" value="Thioredoxin-like"/>
    <property type="match status" value="1"/>
</dbReference>
<evidence type="ECO:0000256" key="5">
    <source>
        <dbReference type="ARBA" id="ARBA00022900"/>
    </source>
</evidence>
<reference evidence="13" key="1">
    <citation type="submission" date="2022-11" db="UniProtKB">
        <authorList>
            <consortium name="WormBaseParasite"/>
        </authorList>
    </citation>
    <scope>IDENTIFICATION</scope>
</reference>
<proteinExistence type="predicted"/>
<feature type="transmembrane region" description="Helical" evidence="9">
    <location>
        <begin position="772"/>
        <end position="794"/>
    </location>
</feature>
<keyword evidence="9" id="KW-1133">Transmembrane helix</keyword>
<keyword evidence="3" id="KW-0732">Signal</keyword>
<accession>A0A915E935</accession>
<dbReference type="InterPro" id="IPR017937">
    <property type="entry name" value="Thioredoxin_CS"/>
</dbReference>
<comment type="cofactor">
    <cofactor evidence="1 9">
        <name>FAD</name>
        <dbReference type="ChEBI" id="CHEBI:57692"/>
    </cofactor>
</comment>
<keyword evidence="9" id="KW-0812">Transmembrane</keyword>
<feature type="transmembrane region" description="Helical" evidence="9">
    <location>
        <begin position="814"/>
        <end position="832"/>
    </location>
</feature>
<evidence type="ECO:0000259" key="10">
    <source>
        <dbReference type="PROSITE" id="PS51324"/>
    </source>
</evidence>
<dbReference type="GO" id="GO:0000139">
    <property type="term" value="C:Golgi membrane"/>
    <property type="evidence" value="ECO:0007669"/>
    <property type="project" value="TreeGrafter"/>
</dbReference>
<dbReference type="Proteomes" id="UP000887574">
    <property type="component" value="Unplaced"/>
</dbReference>
<comment type="catalytic activity">
    <reaction evidence="9">
        <text>2 R'C(R)SH + O2 = R'C(R)S-S(R)CR' + H2O2</text>
        <dbReference type="Rhea" id="RHEA:17357"/>
        <dbReference type="ChEBI" id="CHEBI:15379"/>
        <dbReference type="ChEBI" id="CHEBI:16240"/>
        <dbReference type="ChEBI" id="CHEBI:16520"/>
        <dbReference type="ChEBI" id="CHEBI:17412"/>
        <dbReference type="EC" id="1.8.3.2"/>
    </reaction>
</comment>
<evidence type="ECO:0000259" key="11">
    <source>
        <dbReference type="PROSITE" id="PS51352"/>
    </source>
</evidence>
<protein>
    <recommendedName>
        <fullName evidence="9">Sulfhydryl oxidase</fullName>
        <ecNumber evidence="9">1.8.3.2</ecNumber>
    </recommendedName>
</protein>
<evidence type="ECO:0000256" key="2">
    <source>
        <dbReference type="ARBA" id="ARBA00022630"/>
    </source>
</evidence>
<evidence type="ECO:0000256" key="3">
    <source>
        <dbReference type="ARBA" id="ARBA00022729"/>
    </source>
</evidence>
<dbReference type="GO" id="GO:0006457">
    <property type="term" value="P:protein folding"/>
    <property type="evidence" value="ECO:0007669"/>
    <property type="project" value="TreeGrafter"/>
</dbReference>
<evidence type="ECO:0000256" key="9">
    <source>
        <dbReference type="RuleBase" id="RU371123"/>
    </source>
</evidence>
<dbReference type="GO" id="GO:0016971">
    <property type="term" value="F:flavin-dependent sulfhydryl oxidase activity"/>
    <property type="evidence" value="ECO:0007669"/>
    <property type="project" value="InterPro"/>
</dbReference>
<keyword evidence="9" id="KW-0472">Membrane</keyword>
<dbReference type="InterPro" id="IPR036084">
    <property type="entry name" value="Ser_inhib-like_sf"/>
</dbReference>
<dbReference type="PROSITE" id="PS51352">
    <property type="entry name" value="THIOREDOXIN_2"/>
    <property type="match status" value="1"/>
</dbReference>
<keyword evidence="4 9" id="KW-0274">FAD</keyword>
<dbReference type="Pfam" id="PF04777">
    <property type="entry name" value="Evr1_Alr"/>
    <property type="match status" value="1"/>
</dbReference>
<name>A0A915E935_9BILA</name>
<evidence type="ECO:0000256" key="7">
    <source>
        <dbReference type="ARBA" id="ARBA00023157"/>
    </source>
</evidence>
<evidence type="ECO:0000313" key="12">
    <source>
        <dbReference type="Proteomes" id="UP000887574"/>
    </source>
</evidence>
<evidence type="ECO:0000256" key="4">
    <source>
        <dbReference type="ARBA" id="ARBA00022827"/>
    </source>
</evidence>
<feature type="domain" description="Thioredoxin" evidence="11">
    <location>
        <begin position="1"/>
        <end position="152"/>
    </location>
</feature>
<dbReference type="InterPro" id="IPR036774">
    <property type="entry name" value="ERV/ALR_sulphydryl_oxid_sf"/>
</dbReference>
<feature type="transmembrane region" description="Helical" evidence="9">
    <location>
        <begin position="1034"/>
        <end position="1052"/>
    </location>
</feature>
<feature type="transmembrane region" description="Helical" evidence="9">
    <location>
        <begin position="730"/>
        <end position="751"/>
    </location>
</feature>
<keyword evidence="5" id="KW-0722">Serine protease inhibitor</keyword>
<dbReference type="EC" id="1.8.3.2" evidence="9"/>
<dbReference type="InterPro" id="IPR013766">
    <property type="entry name" value="Thioredoxin_domain"/>
</dbReference>
<keyword evidence="6 9" id="KW-0560">Oxidoreductase</keyword>
<dbReference type="WBParaSite" id="jg2855">
    <property type="protein sequence ID" value="jg2855"/>
    <property type="gene ID" value="jg2855"/>
</dbReference>
<dbReference type="Gene3D" id="2.10.25.10">
    <property type="entry name" value="Laminin"/>
    <property type="match status" value="1"/>
</dbReference>
<dbReference type="InterPro" id="IPR002919">
    <property type="entry name" value="TIL_dom"/>
</dbReference>
<feature type="transmembrane region" description="Helical" evidence="9">
    <location>
        <begin position="852"/>
        <end position="871"/>
    </location>
</feature>
<dbReference type="PROSITE" id="PS51324">
    <property type="entry name" value="ERV_ALR"/>
    <property type="match status" value="1"/>
</dbReference>
<dbReference type="PROSITE" id="PS00194">
    <property type="entry name" value="THIOREDOXIN_1"/>
    <property type="match status" value="1"/>
</dbReference>
<dbReference type="InterPro" id="IPR036249">
    <property type="entry name" value="Thioredoxin-like_sf"/>
</dbReference>
<evidence type="ECO:0000256" key="1">
    <source>
        <dbReference type="ARBA" id="ARBA00001974"/>
    </source>
</evidence>
<dbReference type="Gene3D" id="3.40.30.10">
    <property type="entry name" value="Glutaredoxin"/>
    <property type="match status" value="1"/>
</dbReference>
<dbReference type="CDD" id="cd19941">
    <property type="entry name" value="TIL"/>
    <property type="match status" value="2"/>
</dbReference>
<dbReference type="InterPro" id="IPR042568">
    <property type="entry name" value="QSOX_FAD-bd_sf"/>
</dbReference>
<dbReference type="Pfam" id="PF00085">
    <property type="entry name" value="Thioredoxin"/>
    <property type="match status" value="1"/>
</dbReference>
<sequence length="1399" mass="160231">MDYTPQGERTTLYRPHIDKVINLDQSNFEQCVLNSSIPTLVEVYKDWCGHCRKFLRIYRTFGLKSLNWQDKIRVAAINCADLNNLKICKTVLYALVPLINLYPANINSLNDTFLIKHQSLNPNNPHQYDIGLKNDKDRYVEKLRSVVVQRLVQPHLATSIEESPLVPKTVNLTKNHTSRKEALDEIWKNYAASENTSHLVFVSKEPVENGTINATQVKWDLVPYQGIEVLALQVNSSLAELLDVMGSPRAALFEKGNEKALYVDEERINDETVKNIVKFANFTPVLSELPSNKPPPLQFIDCEVEENEKDCIPKFFVSEKDMLMSLRMILYDEILFKGEVKGENVTNLRAFVHSLVEVDIKFPLKTYNKTAKTESPLPRSQQAHKLFKLLFEFLYAKQNGSFTGDEWREVYLASENKTLALPHGREGFEHCKGTSIEFRGFTCGLWNVFHALTINAYLNAQNQTSGQNVPKEKALPFDPVAPLNVIKGWVYSFFTCQSCREHFLEESTMNFTIDHTNVKIPEDSFLYLWKFHNHVNIRLGKQDDPTNDPQFRKVNFPPTFLCPDCDFKIDSRENKVLHQFLINYYTNIKPYPLTICFSFLTVALVIVNAQNTTHAPCGTNEEFNECGTACEPSCLNTSPEVCNFSCTPNVCRCLLGYVRNSEGGCVASSDCPTEASTEAPEATSCGQNEVLHECASGCEPSCADPSPVCALQCLAHTLLNRNDTIRYLRIYHLAVGGLMMTSAILMIKFMYRAHLSLIPKLKRPHKIPRPTLASGFVLTVGVSLGYAYLLVFHLGFSNCDKLIDAYSDEQWEDLVYSCLMIGFCLLSSVYIIQRSYYGSVEDSKLDLITRRWVNVVLTIVWIKIVLFKGYLSYQEVCQRIEISGMWCPAKGRPYECHPEQELKGTQLIWYYLHKGLLNSTVISCASEYFPVMLVGHWLACGRADEKADELIQKRRKEEKKSIRRARQSSEFKKPDVKRTMPALKMRCFMKSVLVALAWLAFIMSLFRWCAAFYFNICFDEFHKTNSLLDDYSEFWAISALFVFYSMLFKWSLSVNKRRLDLHHRAQSKGDMALLFGSAVFMAFKLILQVTELNLQRMDGFISIGECFIRSSALIMTHISEWLQLFCLRSIIALHLEDIQECRIFLPSVAVSSILVNWVSFATTFFETNLIKYQLGKPEYYFSQRTLISMIFTQTIYPADYLFTFTAAGCWADVLVRYIELGYFQLGKVQPEENMSLREKEDYGAAPDRPNQHLCVPEIQNSEQPKFQNLNMLYSQRRVHYNDTPKAITFTLPDFTDHSKNVDTLHPLAHCGVCSCSQCSGVCSYPRSFRQLMLAANPNPRCRDSDDCTTFDKPFCVKHLCEQHPNPGYRLASYEVNSLGCYPPCQYPSYCDVMRQECVL</sequence>
<keyword evidence="5" id="KW-0646">Protease inhibitor</keyword>
<evidence type="ECO:0000256" key="8">
    <source>
        <dbReference type="ARBA" id="ARBA00023180"/>
    </source>
</evidence>
<feature type="transmembrane region" description="Helical" evidence="9">
    <location>
        <begin position="1072"/>
        <end position="1090"/>
    </location>
</feature>
<comment type="caution">
    <text evidence="9">Lacks conserved residue(s) required for the propagation of feature annotation.</text>
</comment>
<dbReference type="InterPro" id="IPR017905">
    <property type="entry name" value="ERV/ALR_sulphydryl_oxidase"/>
</dbReference>
<dbReference type="GO" id="GO:0003756">
    <property type="term" value="F:protein disulfide isomerase activity"/>
    <property type="evidence" value="ECO:0007669"/>
    <property type="project" value="TreeGrafter"/>
</dbReference>
<dbReference type="Gene3D" id="1.20.120.310">
    <property type="entry name" value="ERV/ALR sulfhydryl oxidase domain"/>
    <property type="match status" value="1"/>
</dbReference>
<feature type="domain" description="ERV/ALR sulfhydryl oxidase" evidence="10">
    <location>
        <begin position="434"/>
        <end position="556"/>
    </location>
</feature>
<feature type="transmembrane region" description="Helical" evidence="9">
    <location>
        <begin position="987"/>
        <end position="1014"/>
    </location>
</feature>
<dbReference type="GO" id="GO:0004867">
    <property type="term" value="F:serine-type endopeptidase inhibitor activity"/>
    <property type="evidence" value="ECO:0007669"/>
    <property type="project" value="UniProtKB-KW"/>
</dbReference>
<dbReference type="PANTHER" id="PTHR22897:SF8">
    <property type="entry name" value="SULFHYDRYL OXIDASE"/>
    <property type="match status" value="1"/>
</dbReference>
<dbReference type="Pfam" id="PF01826">
    <property type="entry name" value="TIL"/>
    <property type="match status" value="1"/>
</dbReference>
<dbReference type="GO" id="GO:0005615">
    <property type="term" value="C:extracellular space"/>
    <property type="evidence" value="ECO:0007669"/>
    <property type="project" value="TreeGrafter"/>
</dbReference>
<evidence type="ECO:0000313" key="13">
    <source>
        <dbReference type="WBParaSite" id="jg2855"/>
    </source>
</evidence>
<organism evidence="12 13">
    <name type="scientific">Ditylenchus dipsaci</name>
    <dbReference type="NCBI Taxonomy" id="166011"/>
    <lineage>
        <taxon>Eukaryota</taxon>
        <taxon>Metazoa</taxon>
        <taxon>Ecdysozoa</taxon>
        <taxon>Nematoda</taxon>
        <taxon>Chromadorea</taxon>
        <taxon>Rhabditida</taxon>
        <taxon>Tylenchina</taxon>
        <taxon>Tylenchomorpha</taxon>
        <taxon>Sphaerularioidea</taxon>
        <taxon>Anguinidae</taxon>
        <taxon>Anguininae</taxon>
        <taxon>Ditylenchus</taxon>
    </lineage>
</organism>